<keyword evidence="3" id="KW-1185">Reference proteome</keyword>
<evidence type="ECO:0000313" key="2">
    <source>
        <dbReference type="EMBL" id="PRX17261.1"/>
    </source>
</evidence>
<dbReference type="AlphaFoldDB" id="A0A2T0K353"/>
<dbReference type="Proteomes" id="UP000239415">
    <property type="component" value="Unassembled WGS sequence"/>
</dbReference>
<dbReference type="EMBL" id="PVMZ01000016">
    <property type="protein sequence ID" value="PRX17261.1"/>
    <property type="molecule type" value="Genomic_DNA"/>
</dbReference>
<evidence type="ECO:0000313" key="3">
    <source>
        <dbReference type="Proteomes" id="UP000239415"/>
    </source>
</evidence>
<feature type="region of interest" description="Disordered" evidence="1">
    <location>
        <begin position="43"/>
        <end position="74"/>
    </location>
</feature>
<proteinExistence type="predicted"/>
<dbReference type="RefSeq" id="WP_106325334.1">
    <property type="nucleotide sequence ID" value="NZ_BOMO01000149.1"/>
</dbReference>
<organism evidence="2 3">
    <name type="scientific">Actinoplanes italicus</name>
    <dbReference type="NCBI Taxonomy" id="113567"/>
    <lineage>
        <taxon>Bacteria</taxon>
        <taxon>Bacillati</taxon>
        <taxon>Actinomycetota</taxon>
        <taxon>Actinomycetes</taxon>
        <taxon>Micromonosporales</taxon>
        <taxon>Micromonosporaceae</taxon>
        <taxon>Actinoplanes</taxon>
    </lineage>
</organism>
<evidence type="ECO:0000256" key="1">
    <source>
        <dbReference type="SAM" id="MobiDB-lite"/>
    </source>
</evidence>
<protein>
    <submittedName>
        <fullName evidence="2">Uncharacterized protein</fullName>
    </submittedName>
</protein>
<reference evidence="2 3" key="1">
    <citation type="submission" date="2018-03" db="EMBL/GenBank/DDBJ databases">
        <title>Genomic Encyclopedia of Archaeal and Bacterial Type Strains, Phase II (KMG-II): from individual species to whole genera.</title>
        <authorList>
            <person name="Goeker M."/>
        </authorList>
    </citation>
    <scope>NUCLEOTIDE SEQUENCE [LARGE SCALE GENOMIC DNA]</scope>
    <source>
        <strain evidence="2 3">DSM 43146</strain>
    </source>
</reference>
<name>A0A2T0K353_9ACTN</name>
<comment type="caution">
    <text evidence="2">The sequence shown here is derived from an EMBL/GenBank/DDBJ whole genome shotgun (WGS) entry which is preliminary data.</text>
</comment>
<accession>A0A2T0K353</accession>
<gene>
    <name evidence="2" type="ORF">CLV67_11637</name>
</gene>
<sequence>MELTPAQREEIQRLLEEELRDAVRAALEGTDAKTVGELLADRRRALEESNPESSHDVQDVVDQRGEGDGVAEQR</sequence>